<name>A0ACC5RCA9_9HYPH</name>
<gene>
    <name evidence="1" type="ORF">JHL16_28070</name>
</gene>
<evidence type="ECO:0000313" key="1">
    <source>
        <dbReference type="EMBL" id="MBK1870252.1"/>
    </source>
</evidence>
<dbReference type="Proteomes" id="UP000616151">
    <property type="component" value="Unassembled WGS sequence"/>
</dbReference>
<accession>A0ACC5RCA9</accession>
<organism evidence="1 2">
    <name type="scientific">Taklimakanibacter albus</name>
    <dbReference type="NCBI Taxonomy" id="2800327"/>
    <lineage>
        <taxon>Bacteria</taxon>
        <taxon>Pseudomonadati</taxon>
        <taxon>Pseudomonadota</taxon>
        <taxon>Alphaproteobacteria</taxon>
        <taxon>Hyphomicrobiales</taxon>
        <taxon>Aestuariivirgaceae</taxon>
        <taxon>Taklimakanibacter</taxon>
    </lineage>
</organism>
<reference evidence="1" key="1">
    <citation type="submission" date="2021-01" db="EMBL/GenBank/DDBJ databases">
        <authorList>
            <person name="Sun Q."/>
        </authorList>
    </citation>
    <scope>NUCLEOTIDE SEQUENCE</scope>
    <source>
        <strain evidence="1">YIM B02566</strain>
    </source>
</reference>
<dbReference type="EMBL" id="JAENHL010000008">
    <property type="protein sequence ID" value="MBK1870252.1"/>
    <property type="molecule type" value="Genomic_DNA"/>
</dbReference>
<keyword evidence="2" id="KW-1185">Reference proteome</keyword>
<sequence>MAAPSIDADRLWNRLMRLAEIGATPKGGVDRQALSEGETEAWRLVIDWAHKAGLVAQTDPAANLFLVWEGRDRTLPPLMAGSHLDSQPTGGKFDGAFGVMAALEAVITLAAAGLRPERDIIVVAWMNEEGSRFAPGMMGSEAFAGVRPIETIHAVKDAKGISTGAEIDRQLAAFPNLARRPLGFPLFAYIEPHIEQHTLLEQAEMTIGIVTGIQGKKTYEVKIEGTKGHAGTLSMRDRRDAVVAFAEVMSRLQAQIGRHDHIKFTVGQLLVEPNAPSIVPERVRFRIDLRHPDNAVLDRCGEFVERICIAAAKPCNANVTPLVSAASNDFDAGLQELIARSAGQRGFPAMPVLSYAGHDARQMAPLCPSAMIFIPCRDGVSHDESEWAEPQHVAAGAQVLCDVLAVLCREVLP</sequence>
<keyword evidence="1" id="KW-0378">Hydrolase</keyword>
<protein>
    <submittedName>
        <fullName evidence="1">Zn-dependent hydrolase</fullName>
    </submittedName>
</protein>
<proteinExistence type="predicted"/>
<comment type="caution">
    <text evidence="1">The sequence shown here is derived from an EMBL/GenBank/DDBJ whole genome shotgun (WGS) entry which is preliminary data.</text>
</comment>
<evidence type="ECO:0000313" key="2">
    <source>
        <dbReference type="Proteomes" id="UP000616151"/>
    </source>
</evidence>